<keyword evidence="1" id="KW-0812">Transmembrane</keyword>
<gene>
    <name evidence="9" type="ORF">PENTCL1PPCAC_18678</name>
</gene>
<protein>
    <recommendedName>
        <fullName evidence="8">LNR domain-containing protein</fullName>
    </recommendedName>
</protein>
<sequence length="79" mass="8669">CLVQYGNGICNRDCNFSRYGFDGGDCAEELRGTVTGQIQLQLALYPSDVISSLRFMLAFLAQVKSLGISMTMNKLDGRP</sequence>
<feature type="domain" description="LNR" evidence="8">
    <location>
        <begin position="1"/>
        <end position="26"/>
    </location>
</feature>
<keyword evidence="6" id="KW-0325">Glycoprotein</keyword>
<dbReference type="EMBL" id="BTSX01000004">
    <property type="protein sequence ID" value="GMS96503.1"/>
    <property type="molecule type" value="Genomic_DNA"/>
</dbReference>
<dbReference type="InterPro" id="IPR035993">
    <property type="entry name" value="Notch-like_dom_sf"/>
</dbReference>
<keyword evidence="10" id="KW-1185">Reference proteome</keyword>
<feature type="non-terminal residue" evidence="9">
    <location>
        <position position="1"/>
    </location>
</feature>
<evidence type="ECO:0000256" key="4">
    <source>
        <dbReference type="ARBA" id="ARBA00023136"/>
    </source>
</evidence>
<dbReference type="Pfam" id="PF00066">
    <property type="entry name" value="Notch"/>
    <property type="match status" value="1"/>
</dbReference>
<dbReference type="GO" id="GO:0012505">
    <property type="term" value="C:endomembrane system"/>
    <property type="evidence" value="ECO:0007669"/>
    <property type="project" value="UniProtKB-SubCell"/>
</dbReference>
<keyword evidence="5" id="KW-1015">Disulfide bond</keyword>
<evidence type="ECO:0000313" key="10">
    <source>
        <dbReference type="Proteomes" id="UP001432027"/>
    </source>
</evidence>
<comment type="caution">
    <text evidence="9">The sequence shown here is derived from an EMBL/GenBank/DDBJ whole genome shotgun (WGS) entry which is preliminary data.</text>
</comment>
<evidence type="ECO:0000256" key="5">
    <source>
        <dbReference type="ARBA" id="ARBA00023157"/>
    </source>
</evidence>
<dbReference type="Proteomes" id="UP001432027">
    <property type="component" value="Unassembled WGS sequence"/>
</dbReference>
<feature type="non-terminal residue" evidence="9">
    <location>
        <position position="79"/>
    </location>
</feature>
<evidence type="ECO:0000256" key="6">
    <source>
        <dbReference type="ARBA" id="ARBA00023180"/>
    </source>
</evidence>
<keyword evidence="4" id="KW-0472">Membrane</keyword>
<dbReference type="AlphaFoldDB" id="A0AAV5TQE7"/>
<keyword evidence="2" id="KW-0677">Repeat</keyword>
<evidence type="ECO:0000256" key="2">
    <source>
        <dbReference type="ARBA" id="ARBA00022737"/>
    </source>
</evidence>
<evidence type="ECO:0000256" key="1">
    <source>
        <dbReference type="ARBA" id="ARBA00022692"/>
    </source>
</evidence>
<evidence type="ECO:0000313" key="9">
    <source>
        <dbReference type="EMBL" id="GMS96503.1"/>
    </source>
</evidence>
<evidence type="ECO:0000256" key="7">
    <source>
        <dbReference type="ARBA" id="ARBA00046288"/>
    </source>
</evidence>
<name>A0AAV5TQE7_9BILA</name>
<accession>A0AAV5TQE7</accession>
<comment type="subcellular location">
    <subcellularLocation>
        <location evidence="7">Endomembrane system</location>
        <topology evidence="7">Single-pass type I membrane protein</topology>
    </subcellularLocation>
</comment>
<dbReference type="SUPFAM" id="SSF90193">
    <property type="entry name" value="Notch domain"/>
    <property type="match status" value="1"/>
</dbReference>
<proteinExistence type="predicted"/>
<dbReference type="Gene3D" id="4.10.470.20">
    <property type="match status" value="1"/>
</dbReference>
<evidence type="ECO:0000259" key="8">
    <source>
        <dbReference type="Pfam" id="PF00066"/>
    </source>
</evidence>
<dbReference type="InterPro" id="IPR000800">
    <property type="entry name" value="Notch_dom"/>
</dbReference>
<evidence type="ECO:0000256" key="3">
    <source>
        <dbReference type="ARBA" id="ARBA00022989"/>
    </source>
</evidence>
<keyword evidence="3" id="KW-1133">Transmembrane helix</keyword>
<organism evidence="9 10">
    <name type="scientific">Pristionchus entomophagus</name>
    <dbReference type="NCBI Taxonomy" id="358040"/>
    <lineage>
        <taxon>Eukaryota</taxon>
        <taxon>Metazoa</taxon>
        <taxon>Ecdysozoa</taxon>
        <taxon>Nematoda</taxon>
        <taxon>Chromadorea</taxon>
        <taxon>Rhabditida</taxon>
        <taxon>Rhabditina</taxon>
        <taxon>Diplogasteromorpha</taxon>
        <taxon>Diplogasteroidea</taxon>
        <taxon>Neodiplogasteridae</taxon>
        <taxon>Pristionchus</taxon>
    </lineage>
</organism>
<reference evidence="9" key="1">
    <citation type="submission" date="2023-10" db="EMBL/GenBank/DDBJ databases">
        <title>Genome assembly of Pristionchus species.</title>
        <authorList>
            <person name="Yoshida K."/>
            <person name="Sommer R.J."/>
        </authorList>
    </citation>
    <scope>NUCLEOTIDE SEQUENCE</scope>
    <source>
        <strain evidence="9">RS0144</strain>
    </source>
</reference>